<reference evidence="2" key="1">
    <citation type="submission" date="2013-10" db="EMBL/GenBank/DDBJ databases">
        <title>Genome sequencing of Onchocerca volvulus.</title>
        <authorList>
            <person name="Cotton J."/>
            <person name="Tsai J."/>
            <person name="Stanley E."/>
            <person name="Tracey A."/>
            <person name="Holroyd N."/>
            <person name="Lustigman S."/>
            <person name="Berriman M."/>
        </authorList>
    </citation>
    <scope>NUCLEOTIDE SEQUENCE</scope>
</reference>
<keyword evidence="2" id="KW-1185">Reference proteome</keyword>
<dbReference type="AlphaFoldDB" id="A0A8R1TVF6"/>
<dbReference type="EMBL" id="CMVM020000170">
    <property type="status" value="NOT_ANNOTATED_CDS"/>
    <property type="molecule type" value="Genomic_DNA"/>
</dbReference>
<evidence type="ECO:0000313" key="1">
    <source>
        <dbReference type="EnsemblMetazoa" id="OVOC6236.1"/>
    </source>
</evidence>
<accession>A0A8R1TVF6</accession>
<sequence length="81" mass="9317">MDNFYLTFGIRNPPYHRSPLNEGQWIQIFGKTKMETSVIQRSIAQLFVLHGITISYSRVGKIPVLYAYTESGFFYAYAESG</sequence>
<name>A0A8R1TVF6_ONCVO</name>
<protein>
    <submittedName>
        <fullName evidence="1">Uncharacterized protein</fullName>
    </submittedName>
</protein>
<dbReference type="Proteomes" id="UP000024404">
    <property type="component" value="Unassembled WGS sequence"/>
</dbReference>
<organism evidence="1 2">
    <name type="scientific">Onchocerca volvulus</name>
    <dbReference type="NCBI Taxonomy" id="6282"/>
    <lineage>
        <taxon>Eukaryota</taxon>
        <taxon>Metazoa</taxon>
        <taxon>Ecdysozoa</taxon>
        <taxon>Nematoda</taxon>
        <taxon>Chromadorea</taxon>
        <taxon>Rhabditida</taxon>
        <taxon>Spirurina</taxon>
        <taxon>Spiruromorpha</taxon>
        <taxon>Filarioidea</taxon>
        <taxon>Onchocercidae</taxon>
        <taxon>Onchocerca</taxon>
    </lineage>
</organism>
<proteinExistence type="predicted"/>
<dbReference type="EnsemblMetazoa" id="OVOC6236.1">
    <property type="protein sequence ID" value="OVOC6236.1"/>
    <property type="gene ID" value="WBGene00243045"/>
</dbReference>
<evidence type="ECO:0000313" key="2">
    <source>
        <dbReference type="Proteomes" id="UP000024404"/>
    </source>
</evidence>
<reference evidence="1" key="2">
    <citation type="submission" date="2022-06" db="UniProtKB">
        <authorList>
            <consortium name="EnsemblMetazoa"/>
        </authorList>
    </citation>
    <scope>IDENTIFICATION</scope>
</reference>